<name>A0A401YK16_9ACTN</name>
<dbReference type="EMBL" id="BIFH01000016">
    <property type="protein sequence ID" value="GCD94936.1"/>
    <property type="molecule type" value="Genomic_DNA"/>
</dbReference>
<reference evidence="5 6" key="1">
    <citation type="submission" date="2018-12" db="EMBL/GenBank/DDBJ databases">
        <title>Draft genome sequence of Embleya hyalina NBRC 13850T.</title>
        <authorList>
            <person name="Komaki H."/>
            <person name="Hosoyama A."/>
            <person name="Kimura A."/>
            <person name="Ichikawa N."/>
            <person name="Tamura T."/>
        </authorList>
    </citation>
    <scope>NUCLEOTIDE SEQUENCE [LARGE SCALE GENOMIC DNA]</scope>
    <source>
        <strain evidence="5 6">NBRC 13850</strain>
    </source>
</reference>
<dbReference type="Pfam" id="PF00041">
    <property type="entry name" value="fn3"/>
    <property type="match status" value="2"/>
</dbReference>
<feature type="signal peptide" evidence="3">
    <location>
        <begin position="1"/>
        <end position="38"/>
    </location>
</feature>
<accession>A0A401YK16</accession>
<dbReference type="InterPro" id="IPR021986">
    <property type="entry name" value="Spherulin4"/>
</dbReference>
<dbReference type="InterPro" id="IPR003961">
    <property type="entry name" value="FN3_dom"/>
</dbReference>
<dbReference type="InterPro" id="IPR036116">
    <property type="entry name" value="FN3_sf"/>
</dbReference>
<comment type="caution">
    <text evidence="5">The sequence shown here is derived from an EMBL/GenBank/DDBJ whole genome shotgun (WGS) entry which is preliminary data.</text>
</comment>
<feature type="domain" description="Fibronectin type-III" evidence="4">
    <location>
        <begin position="311"/>
        <end position="400"/>
    </location>
</feature>
<dbReference type="OrthoDB" id="3311125at2"/>
<keyword evidence="1" id="KW-0326">Glycosidase</keyword>
<dbReference type="SMART" id="SM00060">
    <property type="entry name" value="FN3"/>
    <property type="match status" value="2"/>
</dbReference>
<feature type="chain" id="PRO_5019554949" evidence="3">
    <location>
        <begin position="39"/>
        <end position="630"/>
    </location>
</feature>
<dbReference type="PANTHER" id="PTHR35040:SF7">
    <property type="entry name" value="FIBRONECTIN TYPE-III DOMAIN-CONTAINING PROTEIN-RELATED"/>
    <property type="match status" value="1"/>
</dbReference>
<dbReference type="CDD" id="cd00063">
    <property type="entry name" value="FN3"/>
    <property type="match status" value="2"/>
</dbReference>
<gene>
    <name evidence="5" type="ORF">EHYA_02605</name>
</gene>
<dbReference type="Pfam" id="PF12138">
    <property type="entry name" value="Spherulin4"/>
    <property type="match status" value="1"/>
</dbReference>
<dbReference type="GO" id="GO:0000272">
    <property type="term" value="P:polysaccharide catabolic process"/>
    <property type="evidence" value="ECO:0007669"/>
    <property type="project" value="UniProtKB-KW"/>
</dbReference>
<dbReference type="SUPFAM" id="SSF49265">
    <property type="entry name" value="Fibronectin type III"/>
    <property type="match status" value="1"/>
</dbReference>
<evidence type="ECO:0000256" key="2">
    <source>
        <dbReference type="ARBA" id="ARBA00023326"/>
    </source>
</evidence>
<protein>
    <submittedName>
        <fullName evidence="5">Hydrolase</fullName>
    </submittedName>
</protein>
<keyword evidence="2" id="KW-0624">Polysaccharide degradation</keyword>
<dbReference type="InterPro" id="IPR013783">
    <property type="entry name" value="Ig-like_fold"/>
</dbReference>
<dbReference type="PANTHER" id="PTHR35040">
    <property type="match status" value="1"/>
</dbReference>
<proteinExistence type="predicted"/>
<evidence type="ECO:0000256" key="1">
    <source>
        <dbReference type="ARBA" id="ARBA00023295"/>
    </source>
</evidence>
<dbReference type="Gene3D" id="2.60.40.10">
    <property type="entry name" value="Immunoglobulins"/>
    <property type="match status" value="2"/>
</dbReference>
<sequence>MRTDSRARSWRARTAAAGTAAAALLGGSLIATAPAAHADPGPGINQQVGVPAYFHPGVPSGGTAWATLASGTGTPGLTVVNIANGPNFEENAPNETFKSAIRQVRQAGGRVIAYVDTGYFGTNTIGAPKTTRLGDTSIAAWRIQIQHDVDKWYRLYGPEIDGIFFDQGQNSCGPNGTNAYADEYRALTAYTKRNHPGALVVDNPGIDIPQCYENVADIQVTFEGSYTDYQAFTPPQWELDADPAKFWHLIYETTEAQLPSAVAQSKQKNAGTVYVTPDHLDPNPWDSLPDTSYWSTELAAAKVAPTAAPATPAQPAAGTVSATSVQLSWPNSGPSTVAGYDVYRDGVPIGSVPHRTTGTSQFTATDLNPSTAYAFTVRARNDAGVLSAASPARGVTTSAAGANPPGVPGSFTGATAGPTSVQLSWTASTPGSAAVEAYDIYQDNARMATVPASQTSARLGDLTPGTTHTFDVVARDVTGRVSAHTAQVSLTPPPPVGGPIVDVSATLTATQAEYKATYQLPFGTHRVFIDADNNANTGYVTGPVYPGVGADFMLENGFLYRATKNGADWTGMWQTVSLTPSPLVSGTNDQFVWRIPTSVFGTLNGGTQKLAIQGGEPSTWAAAYLTIVQQ</sequence>
<dbReference type="AlphaFoldDB" id="A0A401YK16"/>
<evidence type="ECO:0000313" key="6">
    <source>
        <dbReference type="Proteomes" id="UP000286931"/>
    </source>
</evidence>
<keyword evidence="6" id="KW-1185">Reference proteome</keyword>
<feature type="domain" description="Fibronectin type-III" evidence="4">
    <location>
        <begin position="404"/>
        <end position="495"/>
    </location>
</feature>
<evidence type="ECO:0000256" key="3">
    <source>
        <dbReference type="SAM" id="SignalP"/>
    </source>
</evidence>
<evidence type="ECO:0000259" key="4">
    <source>
        <dbReference type="PROSITE" id="PS50853"/>
    </source>
</evidence>
<keyword evidence="5" id="KW-0378">Hydrolase</keyword>
<organism evidence="5 6">
    <name type="scientific">Embleya hyalina</name>
    <dbReference type="NCBI Taxonomy" id="516124"/>
    <lineage>
        <taxon>Bacteria</taxon>
        <taxon>Bacillati</taxon>
        <taxon>Actinomycetota</taxon>
        <taxon>Actinomycetes</taxon>
        <taxon>Kitasatosporales</taxon>
        <taxon>Streptomycetaceae</taxon>
        <taxon>Embleya</taxon>
    </lineage>
</organism>
<dbReference type="RefSeq" id="WP_126637057.1">
    <property type="nucleotide sequence ID" value="NZ_BIFH01000016.1"/>
</dbReference>
<dbReference type="GO" id="GO:0016798">
    <property type="term" value="F:hydrolase activity, acting on glycosyl bonds"/>
    <property type="evidence" value="ECO:0007669"/>
    <property type="project" value="UniProtKB-KW"/>
</dbReference>
<dbReference type="Proteomes" id="UP000286931">
    <property type="component" value="Unassembled WGS sequence"/>
</dbReference>
<dbReference type="PROSITE" id="PS50853">
    <property type="entry name" value="FN3"/>
    <property type="match status" value="2"/>
</dbReference>
<keyword evidence="2" id="KW-0119">Carbohydrate metabolism</keyword>
<evidence type="ECO:0000313" key="5">
    <source>
        <dbReference type="EMBL" id="GCD94936.1"/>
    </source>
</evidence>
<keyword evidence="3" id="KW-0732">Signal</keyword>